<keyword evidence="5" id="KW-1003">Cell membrane</keyword>
<keyword evidence="5" id="KW-0811">Translocation</keyword>
<dbReference type="AlphaFoldDB" id="A0A9W5TZU5"/>
<dbReference type="GO" id="GO:0009977">
    <property type="term" value="F:proton motive force dependent protein transmembrane transporter activity"/>
    <property type="evidence" value="ECO:0007669"/>
    <property type="project" value="TreeGrafter"/>
</dbReference>
<dbReference type="GO" id="GO:0033281">
    <property type="term" value="C:TAT protein transport complex"/>
    <property type="evidence" value="ECO:0007669"/>
    <property type="project" value="UniProtKB-UniRule"/>
</dbReference>
<feature type="transmembrane region" description="Helical" evidence="5">
    <location>
        <begin position="29"/>
        <end position="51"/>
    </location>
</feature>
<organism evidence="6 7">
    <name type="scientific">Lentibacillus populi</name>
    <dbReference type="NCBI Taxonomy" id="1827502"/>
    <lineage>
        <taxon>Bacteria</taxon>
        <taxon>Bacillati</taxon>
        <taxon>Bacillota</taxon>
        <taxon>Bacilli</taxon>
        <taxon>Bacillales</taxon>
        <taxon>Bacillaceae</taxon>
        <taxon>Lentibacillus</taxon>
    </lineage>
</organism>
<evidence type="ECO:0000256" key="5">
    <source>
        <dbReference type="HAMAP-Rule" id="MF_00902"/>
    </source>
</evidence>
<dbReference type="RefSeq" id="WP_188725501.1">
    <property type="nucleotide sequence ID" value="NZ_BMJD01000032.1"/>
</dbReference>
<evidence type="ECO:0000256" key="4">
    <source>
        <dbReference type="ARBA" id="ARBA00023136"/>
    </source>
</evidence>
<name>A0A9W5TZU5_9BACI</name>
<dbReference type="PANTHER" id="PTHR30371">
    <property type="entry name" value="SEC-INDEPENDENT PROTEIN TRANSLOCASE PROTEIN TATC"/>
    <property type="match status" value="1"/>
</dbReference>
<comment type="subcellular location">
    <subcellularLocation>
        <location evidence="5">Cell membrane</location>
        <topology evidence="5">Multi-pass membrane protein</topology>
    </subcellularLocation>
    <subcellularLocation>
        <location evidence="1">Membrane</location>
        <topology evidence="1">Multi-pass membrane protein</topology>
    </subcellularLocation>
</comment>
<evidence type="ECO:0000256" key="1">
    <source>
        <dbReference type="ARBA" id="ARBA00004141"/>
    </source>
</evidence>
<dbReference type="NCBIfam" id="TIGR00945">
    <property type="entry name" value="tatC"/>
    <property type="match status" value="1"/>
</dbReference>
<dbReference type="EMBL" id="BMJD01000032">
    <property type="protein sequence ID" value="GGB52741.1"/>
    <property type="molecule type" value="Genomic_DNA"/>
</dbReference>
<feature type="transmembrane region" description="Helical" evidence="5">
    <location>
        <begin position="160"/>
        <end position="186"/>
    </location>
</feature>
<dbReference type="PANTHER" id="PTHR30371:SF4">
    <property type="entry name" value="SEC-INDEPENDENT PROTEIN TRANSLOCASE PROTEIN TATCD"/>
    <property type="match status" value="1"/>
</dbReference>
<keyword evidence="2 5" id="KW-0812">Transmembrane</keyword>
<comment type="function">
    <text evidence="5">Part of the twin-arginine translocation (Tat) system that transports large folded proteins containing a characteristic twin-arginine motif in their signal peptide across membranes.</text>
</comment>
<feature type="transmembrane region" description="Helical" evidence="5">
    <location>
        <begin position="113"/>
        <end position="140"/>
    </location>
</feature>
<evidence type="ECO:0000256" key="2">
    <source>
        <dbReference type="ARBA" id="ARBA00022692"/>
    </source>
</evidence>
<evidence type="ECO:0000256" key="3">
    <source>
        <dbReference type="ARBA" id="ARBA00022989"/>
    </source>
</evidence>
<dbReference type="InterPro" id="IPR002033">
    <property type="entry name" value="TatC"/>
</dbReference>
<comment type="subunit">
    <text evidence="5">Forms a complex with TatA.</text>
</comment>
<comment type="caution">
    <text evidence="5">Lacks conserved residue(s) required for the propagation of feature annotation.</text>
</comment>
<sequence>MGFLIKWKKSKNNKELNLTGHLTELRNRIIATLVLFFLFFMLGFAFVKDIYTFFINDIDIDLMVISPTEIIWIYFQMAGVVAITGTIPVLAYQTWAFIRPGLTSYERRVSLSYIPFIFVLFIIGLVFGYEIFVQFVFPFILTLSEGMFDVLITVDRYFKFLFQTIIPFALLFELPIAAMFLTTLGIITPDYMSRIRKFAYLALIIISTMLTPPDLLMPLLVSFPLILLYEVSIQLSKVVYRKKLEKHEEFMSQENAV</sequence>
<keyword evidence="5" id="KW-0653">Protein transport</keyword>
<keyword evidence="4 5" id="KW-0472">Membrane</keyword>
<comment type="caution">
    <text evidence="6">The sequence shown here is derived from an EMBL/GenBank/DDBJ whole genome shotgun (WGS) entry which is preliminary data.</text>
</comment>
<gene>
    <name evidence="5 6" type="primary">tatC</name>
    <name evidence="6" type="ORF">GCM10011409_32910</name>
</gene>
<reference evidence="6" key="1">
    <citation type="journal article" date="2014" name="Int. J. Syst. Evol. Microbiol.">
        <title>Complete genome sequence of Corynebacterium casei LMG S-19264T (=DSM 44701T), isolated from a smear-ripened cheese.</title>
        <authorList>
            <consortium name="US DOE Joint Genome Institute (JGI-PGF)"/>
            <person name="Walter F."/>
            <person name="Albersmeier A."/>
            <person name="Kalinowski J."/>
            <person name="Ruckert C."/>
        </authorList>
    </citation>
    <scope>NUCLEOTIDE SEQUENCE</scope>
    <source>
        <strain evidence="6">CGMCC 1.15454</strain>
    </source>
</reference>
<feature type="transmembrane region" description="Helical" evidence="5">
    <location>
        <begin position="71"/>
        <end position="92"/>
    </location>
</feature>
<accession>A0A9W5TZU5</accession>
<feature type="transmembrane region" description="Helical" evidence="5">
    <location>
        <begin position="198"/>
        <end position="215"/>
    </location>
</feature>
<evidence type="ECO:0000313" key="7">
    <source>
        <dbReference type="Proteomes" id="UP000621492"/>
    </source>
</evidence>
<reference evidence="6" key="2">
    <citation type="submission" date="2020-09" db="EMBL/GenBank/DDBJ databases">
        <authorList>
            <person name="Sun Q."/>
            <person name="Zhou Y."/>
        </authorList>
    </citation>
    <scope>NUCLEOTIDE SEQUENCE</scope>
    <source>
        <strain evidence="6">CGMCC 1.15454</strain>
    </source>
</reference>
<keyword evidence="7" id="KW-1185">Reference proteome</keyword>
<protein>
    <recommendedName>
        <fullName evidence="5">Sec-independent protein translocase protein TatC</fullName>
    </recommendedName>
</protein>
<evidence type="ECO:0000313" key="6">
    <source>
        <dbReference type="EMBL" id="GGB52741.1"/>
    </source>
</evidence>
<dbReference type="HAMAP" id="MF_00902">
    <property type="entry name" value="TatC"/>
    <property type="match status" value="1"/>
</dbReference>
<dbReference type="GO" id="GO:0043953">
    <property type="term" value="P:protein transport by the Tat complex"/>
    <property type="evidence" value="ECO:0007669"/>
    <property type="project" value="UniProtKB-UniRule"/>
</dbReference>
<proteinExistence type="inferred from homology"/>
<comment type="similarity">
    <text evidence="5">Belongs to the TatC family.</text>
</comment>
<dbReference type="Proteomes" id="UP000621492">
    <property type="component" value="Unassembled WGS sequence"/>
</dbReference>
<dbReference type="PRINTS" id="PR01840">
    <property type="entry name" value="TATCFAMILY"/>
</dbReference>
<dbReference type="Pfam" id="PF00902">
    <property type="entry name" value="TatC"/>
    <property type="match status" value="1"/>
</dbReference>
<keyword evidence="5" id="KW-0813">Transport</keyword>
<dbReference type="GO" id="GO:0065002">
    <property type="term" value="P:intracellular protein transmembrane transport"/>
    <property type="evidence" value="ECO:0007669"/>
    <property type="project" value="TreeGrafter"/>
</dbReference>
<keyword evidence="3 5" id="KW-1133">Transmembrane helix</keyword>